<keyword evidence="15" id="KW-0175">Coiled coil</keyword>
<evidence type="ECO:0000256" key="7">
    <source>
        <dbReference type="ARBA" id="ARBA00022840"/>
    </source>
</evidence>
<evidence type="ECO:0000256" key="1">
    <source>
        <dbReference type="ARBA" id="ARBA00004496"/>
    </source>
</evidence>
<feature type="binding site" evidence="12 14">
    <location>
        <begin position="317"/>
        <end position="319"/>
    </location>
    <ligand>
        <name>ATP</name>
        <dbReference type="ChEBI" id="CHEBI:30616"/>
    </ligand>
</feature>
<dbReference type="Pfam" id="PF02403">
    <property type="entry name" value="Seryl_tRNA_N"/>
    <property type="match status" value="1"/>
</dbReference>
<dbReference type="InterPro" id="IPR002317">
    <property type="entry name" value="Ser-tRNA-ligase_type_1"/>
</dbReference>
<comment type="function">
    <text evidence="12">Catalyzes the attachment of serine to tRNA(Ser). Is also able to aminoacylate tRNA(Sec) with serine, to form the misacylated tRNA L-seryl-tRNA(Sec), which will be further converted into selenocysteinyl-tRNA(Sec).</text>
</comment>
<dbReference type="EC" id="6.1.1.11" evidence="12"/>
<keyword evidence="7 12" id="KW-0067">ATP-binding</keyword>
<dbReference type="KEGG" id="bst:GYO_0017"/>
<dbReference type="AlphaFoldDB" id="G4NT10"/>
<comment type="pathway">
    <text evidence="2 12">Aminoacyl-tRNA biosynthesis; selenocysteinyl-tRNA(Sec) biosynthesis; L-seryl-tRNA(Sec) from L-serine and tRNA(Sec): step 1/1.</text>
</comment>
<dbReference type="PANTHER" id="PTHR43697">
    <property type="entry name" value="SERYL-TRNA SYNTHETASE"/>
    <property type="match status" value="1"/>
</dbReference>
<dbReference type="GO" id="GO:0005737">
    <property type="term" value="C:cytoplasm"/>
    <property type="evidence" value="ECO:0007669"/>
    <property type="project" value="UniProtKB-SubCell"/>
</dbReference>
<evidence type="ECO:0000256" key="15">
    <source>
        <dbReference type="SAM" id="Coils"/>
    </source>
</evidence>
<feature type="binding site" evidence="12 13">
    <location>
        <position position="340"/>
    </location>
    <ligand>
        <name>L-serine</name>
        <dbReference type="ChEBI" id="CHEBI:33384"/>
    </ligand>
</feature>
<comment type="subunit">
    <text evidence="12">Homodimer. The tRNA molecule binds across the dimer.</text>
</comment>
<dbReference type="PIRSF" id="PIRSF001529">
    <property type="entry name" value="Ser-tRNA-synth_IIa"/>
    <property type="match status" value="1"/>
</dbReference>
<evidence type="ECO:0000256" key="6">
    <source>
        <dbReference type="ARBA" id="ARBA00022741"/>
    </source>
</evidence>
<keyword evidence="6 12" id="KW-0547">Nucleotide-binding</keyword>
<protein>
    <recommendedName>
        <fullName evidence="12">Serine--tRNA ligase</fullName>
        <ecNumber evidence="12">6.1.1.11</ecNumber>
    </recommendedName>
    <alternativeName>
        <fullName evidence="12">Seryl-tRNA synthetase</fullName>
        <shortName evidence="12">SerRS</shortName>
    </alternativeName>
    <alternativeName>
        <fullName evidence="12">Seryl-tRNA(Ser/Sec) synthetase</fullName>
    </alternativeName>
</protein>
<evidence type="ECO:0000256" key="5">
    <source>
        <dbReference type="ARBA" id="ARBA00022598"/>
    </source>
</evidence>
<evidence type="ECO:0000256" key="14">
    <source>
        <dbReference type="PIRSR" id="PIRSR001529-2"/>
    </source>
</evidence>
<dbReference type="HAMAP" id="MF_00176">
    <property type="entry name" value="Ser_tRNA_synth_type1"/>
    <property type="match status" value="1"/>
</dbReference>
<keyword evidence="5 12" id="KW-0436">Ligase</keyword>
<dbReference type="GO" id="GO:0016260">
    <property type="term" value="P:selenocysteine biosynthetic process"/>
    <property type="evidence" value="ECO:0007669"/>
    <property type="project" value="UniProtKB-UniRule"/>
</dbReference>
<evidence type="ECO:0000256" key="2">
    <source>
        <dbReference type="ARBA" id="ARBA00005045"/>
    </source>
</evidence>
<dbReference type="InterPro" id="IPR006195">
    <property type="entry name" value="aa-tRNA-synth_II"/>
</dbReference>
<dbReference type="InterPro" id="IPR042103">
    <property type="entry name" value="SerRS_1_N_sf"/>
</dbReference>
<proteinExistence type="inferred from homology"/>
<evidence type="ECO:0000313" key="18">
    <source>
        <dbReference type="Proteomes" id="UP000002651"/>
    </source>
</evidence>
<evidence type="ECO:0000256" key="8">
    <source>
        <dbReference type="ARBA" id="ARBA00022917"/>
    </source>
</evidence>
<evidence type="ECO:0000256" key="13">
    <source>
        <dbReference type="PIRSR" id="PIRSR001529-1"/>
    </source>
</evidence>
<dbReference type="HOGENOM" id="CLU_023797_0_1_9"/>
<dbReference type="PANTHER" id="PTHR43697:SF1">
    <property type="entry name" value="SERINE--TRNA LIGASE"/>
    <property type="match status" value="1"/>
</dbReference>
<name>G4NT10_BACS4</name>
<comment type="subcellular location">
    <subcellularLocation>
        <location evidence="1 12">Cytoplasm</location>
    </subcellularLocation>
</comment>
<dbReference type="SUPFAM" id="SSF55681">
    <property type="entry name" value="Class II aaRS and biotin synthetases"/>
    <property type="match status" value="1"/>
</dbReference>
<feature type="binding site" evidence="12">
    <location>
        <begin position="286"/>
        <end position="288"/>
    </location>
    <ligand>
        <name>L-serine</name>
        <dbReference type="ChEBI" id="CHEBI:33384"/>
    </ligand>
</feature>
<dbReference type="InterPro" id="IPR033729">
    <property type="entry name" value="SerRS_core"/>
</dbReference>
<organism evidence="17 18">
    <name type="scientific">Bacillus spizizenii (strain DSM 15029 / JCM 12233 / NBRC 101239 / NRRL B-23049 / TU-B-10)</name>
    <name type="common">Bacillus subtilis subsp. spizizenii</name>
    <dbReference type="NCBI Taxonomy" id="1052585"/>
    <lineage>
        <taxon>Bacteria</taxon>
        <taxon>Bacillati</taxon>
        <taxon>Bacillota</taxon>
        <taxon>Bacilli</taxon>
        <taxon>Bacillales</taxon>
        <taxon>Bacillaceae</taxon>
        <taxon>Bacillus</taxon>
    </lineage>
</organism>
<keyword evidence="4 12" id="KW-0963">Cytoplasm</keyword>
<dbReference type="Gene3D" id="3.30.930.10">
    <property type="entry name" value="Bira Bifunctional Protein, Domain 2"/>
    <property type="match status" value="1"/>
</dbReference>
<comment type="similarity">
    <text evidence="3 12">Belongs to the class-II aminoacyl-tRNA synthetase family. Type-1 seryl-tRNA synthetase subfamily.</text>
</comment>
<dbReference type="InterPro" id="IPR010978">
    <property type="entry name" value="tRNA-bd_arm"/>
</dbReference>
<comment type="domain">
    <text evidence="12">Consists of two distinct domains, a catalytic core and a N-terminal extension that is involved in tRNA binding.</text>
</comment>
<feature type="binding site" evidence="13">
    <location>
        <position position="317"/>
    </location>
    <ligand>
        <name>L-serine</name>
        <dbReference type="ChEBI" id="CHEBI:33384"/>
    </ligand>
</feature>
<dbReference type="InterPro" id="IPR015866">
    <property type="entry name" value="Ser-tRNA-synth_1_N"/>
</dbReference>
<keyword evidence="8 12" id="KW-0648">Protein biosynthesis</keyword>
<dbReference type="GO" id="GO:0016740">
    <property type="term" value="F:transferase activity"/>
    <property type="evidence" value="ECO:0007669"/>
    <property type="project" value="UniProtKB-ARBA"/>
</dbReference>
<feature type="binding site" evidence="13">
    <location>
        <position position="438"/>
    </location>
    <ligand>
        <name>L-serine</name>
        <dbReference type="ChEBI" id="CHEBI:33384"/>
    </ligand>
</feature>
<feature type="domain" description="Aminoacyl-transfer RNA synthetases class-II family profile" evidence="16">
    <location>
        <begin position="227"/>
        <end position="465"/>
    </location>
</feature>
<dbReference type="NCBIfam" id="TIGR00414">
    <property type="entry name" value="serS"/>
    <property type="match status" value="1"/>
</dbReference>
<dbReference type="InterPro" id="IPR045864">
    <property type="entry name" value="aa-tRNA-synth_II/BPL/LPL"/>
</dbReference>
<evidence type="ECO:0000259" key="16">
    <source>
        <dbReference type="PROSITE" id="PS50862"/>
    </source>
</evidence>
<feature type="binding site" evidence="13">
    <location>
        <position position="286"/>
    </location>
    <ligand>
        <name>L-serine</name>
        <dbReference type="ChEBI" id="CHEBI:33384"/>
    </ligand>
</feature>
<comment type="caution">
    <text evidence="12">Lacks conserved residue(s) required for the propagation of feature annotation.</text>
</comment>
<keyword evidence="9 12" id="KW-0030">Aminoacyl-tRNA synthetase</keyword>
<dbReference type="InterPro" id="IPR002314">
    <property type="entry name" value="aa-tRNA-synt_IIb"/>
</dbReference>
<reference evidence="17 18" key="1">
    <citation type="journal article" date="2012" name="J. Bacteriol.">
        <title>Whole-genome sequences of Bacillus subtilis and close relatives.</title>
        <authorList>
            <person name="Earl A.M."/>
            <person name="Eppinger M."/>
            <person name="Fricke W.F."/>
            <person name="Rosovitz M.J."/>
            <person name="Rasko D.A."/>
            <person name="Daugherty S."/>
            <person name="Losick R."/>
            <person name="Kolter R."/>
            <person name="Ravel J."/>
        </authorList>
    </citation>
    <scope>NUCLEOTIDE SEQUENCE [LARGE SCALE GENOMIC DNA]</scope>
    <source>
        <strain evidence="18">DSM 15029 / JCM 12233 / NBRC 101239 / NRRL B-23049 / TU-B-10</strain>
    </source>
</reference>
<feature type="coiled-coil region" evidence="15">
    <location>
        <begin position="86"/>
        <end position="151"/>
    </location>
</feature>
<comment type="catalytic activity">
    <reaction evidence="10 12">
        <text>tRNA(Sec) + L-serine + ATP = L-seryl-tRNA(Sec) + AMP + diphosphate + H(+)</text>
        <dbReference type="Rhea" id="RHEA:42580"/>
        <dbReference type="Rhea" id="RHEA-COMP:9742"/>
        <dbReference type="Rhea" id="RHEA-COMP:10128"/>
        <dbReference type="ChEBI" id="CHEBI:15378"/>
        <dbReference type="ChEBI" id="CHEBI:30616"/>
        <dbReference type="ChEBI" id="CHEBI:33019"/>
        <dbReference type="ChEBI" id="CHEBI:33384"/>
        <dbReference type="ChEBI" id="CHEBI:78442"/>
        <dbReference type="ChEBI" id="CHEBI:78533"/>
        <dbReference type="ChEBI" id="CHEBI:456215"/>
        <dbReference type="EC" id="6.1.1.11"/>
    </reaction>
</comment>
<dbReference type="PROSITE" id="PS50862">
    <property type="entry name" value="AA_TRNA_LIGASE_II"/>
    <property type="match status" value="1"/>
</dbReference>
<evidence type="ECO:0000256" key="10">
    <source>
        <dbReference type="ARBA" id="ARBA00047929"/>
    </source>
</evidence>
<sequence>MLKQVGIYGITVMCESGKRVFGLFSIRVATRELSSLYGDEGSFYFRQINKKGVFRMLDTKMLRANFQEIKAKLVHKGEDLTDFDKFEALDDRRRELIGKVEELKGKRNEVSQQVAVLKREKKDADHIIKEMREVGEEIKTLDEELRSVESELDTILLSIPNIPHESVPVGETEDDNIEVRKWGEKPSFAYEPKPHWDIADELGILDFERAAKVTGSRFVFYKGLGARLERALYNFMLDLHVDEYNYTEVIPPYMVNRASMTGTGQLPKFEEDAFKVREEDYFLIPTAEVPITNMHRDEILSGDSLPINYAAFSACFRSEAGSAGRDTRGLIRQHQFNKVELVKFVKPEDSYEELEKLTNQAERVLQLLELPYRVMSMCTGDLGFTAAKKYDIEVWIPSQDTYREISSCSNFEAFQARRANIRFRREAKGKPEHVHTLNGSGLAVGRTVAAILENYQQEDGSVVIPEVLRPYMGNKEVIKP</sequence>
<evidence type="ECO:0000256" key="9">
    <source>
        <dbReference type="ARBA" id="ARBA00023146"/>
    </source>
</evidence>
<gene>
    <name evidence="12 17" type="primary">serS</name>
    <name evidence="17" type="ordered locus">GYO_0017</name>
</gene>
<evidence type="ECO:0000313" key="17">
    <source>
        <dbReference type="EMBL" id="AEP84789.1"/>
    </source>
</evidence>
<dbReference type="CDD" id="cd00770">
    <property type="entry name" value="SerRS_core"/>
    <property type="match status" value="1"/>
</dbReference>
<accession>G4NT10</accession>
<dbReference type="EMBL" id="CP002905">
    <property type="protein sequence ID" value="AEP84789.1"/>
    <property type="molecule type" value="Genomic_DNA"/>
</dbReference>
<dbReference type="GO" id="GO:0005524">
    <property type="term" value="F:ATP binding"/>
    <property type="evidence" value="ECO:0007669"/>
    <property type="project" value="UniProtKB-UniRule"/>
</dbReference>
<dbReference type="PRINTS" id="PR00981">
    <property type="entry name" value="TRNASYNTHSER"/>
</dbReference>
<dbReference type="SUPFAM" id="SSF46589">
    <property type="entry name" value="tRNA-binding arm"/>
    <property type="match status" value="1"/>
</dbReference>
<evidence type="ECO:0000256" key="12">
    <source>
        <dbReference type="HAMAP-Rule" id="MF_00176"/>
    </source>
</evidence>
<keyword evidence="18" id="KW-1185">Reference proteome</keyword>
<feature type="binding site" evidence="12">
    <location>
        <position position="440"/>
    </location>
    <ligand>
        <name>L-serine</name>
        <dbReference type="ChEBI" id="CHEBI:33384"/>
    </ligand>
</feature>
<dbReference type="STRING" id="1052585.GYO_0017"/>
<dbReference type="GO" id="GO:0004828">
    <property type="term" value="F:serine-tRNA ligase activity"/>
    <property type="evidence" value="ECO:0007669"/>
    <property type="project" value="UniProtKB-UniRule"/>
</dbReference>
<dbReference type="Proteomes" id="UP000002651">
    <property type="component" value="Chromosome"/>
</dbReference>
<evidence type="ECO:0000256" key="11">
    <source>
        <dbReference type="ARBA" id="ARBA00048823"/>
    </source>
</evidence>
<evidence type="ECO:0000256" key="3">
    <source>
        <dbReference type="ARBA" id="ARBA00010728"/>
    </source>
</evidence>
<dbReference type="GO" id="GO:0140096">
    <property type="term" value="F:catalytic activity, acting on a protein"/>
    <property type="evidence" value="ECO:0007669"/>
    <property type="project" value="UniProtKB-ARBA"/>
</dbReference>
<evidence type="ECO:0000256" key="4">
    <source>
        <dbReference type="ARBA" id="ARBA00022490"/>
    </source>
</evidence>
<feature type="binding site" evidence="12 14">
    <location>
        <begin position="404"/>
        <end position="407"/>
    </location>
    <ligand>
        <name>ATP</name>
        <dbReference type="ChEBI" id="CHEBI:30616"/>
    </ligand>
</feature>
<comment type="catalytic activity">
    <reaction evidence="11 12">
        <text>tRNA(Ser) + L-serine + ATP = L-seryl-tRNA(Ser) + AMP + diphosphate + H(+)</text>
        <dbReference type="Rhea" id="RHEA:12292"/>
        <dbReference type="Rhea" id="RHEA-COMP:9669"/>
        <dbReference type="Rhea" id="RHEA-COMP:9703"/>
        <dbReference type="ChEBI" id="CHEBI:15378"/>
        <dbReference type="ChEBI" id="CHEBI:30616"/>
        <dbReference type="ChEBI" id="CHEBI:33019"/>
        <dbReference type="ChEBI" id="CHEBI:33384"/>
        <dbReference type="ChEBI" id="CHEBI:78442"/>
        <dbReference type="ChEBI" id="CHEBI:78533"/>
        <dbReference type="ChEBI" id="CHEBI:456215"/>
        <dbReference type="EC" id="6.1.1.11"/>
    </reaction>
</comment>
<dbReference type="GO" id="GO:0006434">
    <property type="term" value="P:seryl-tRNA aminoacylation"/>
    <property type="evidence" value="ECO:0007669"/>
    <property type="project" value="UniProtKB-UniRule"/>
</dbReference>
<dbReference type="Pfam" id="PF00587">
    <property type="entry name" value="tRNA-synt_2b"/>
    <property type="match status" value="1"/>
</dbReference>
<dbReference type="UniPathway" id="UPA00906">
    <property type="reaction ID" value="UER00895"/>
</dbReference>
<dbReference type="Gene3D" id="1.10.287.40">
    <property type="entry name" value="Serine-tRNA synthetase, tRNA binding domain"/>
    <property type="match status" value="1"/>
</dbReference>